<keyword evidence="5 6" id="KW-0067">ATP-binding</keyword>
<keyword evidence="2" id="KW-0808">Transferase</keyword>
<keyword evidence="1" id="KW-0723">Serine/threonine-protein kinase</keyword>
<dbReference type="PROSITE" id="PS00107">
    <property type="entry name" value="PROTEIN_KINASE_ATP"/>
    <property type="match status" value="1"/>
</dbReference>
<protein>
    <recommendedName>
        <fullName evidence="7">Protein kinase domain-containing protein</fullName>
    </recommendedName>
</protein>
<dbReference type="Pfam" id="PF00069">
    <property type="entry name" value="Pkinase"/>
    <property type="match status" value="1"/>
</dbReference>
<dbReference type="GO" id="GO:0005524">
    <property type="term" value="F:ATP binding"/>
    <property type="evidence" value="ECO:0007669"/>
    <property type="project" value="UniProtKB-UniRule"/>
</dbReference>
<proteinExistence type="predicted"/>
<accession>A0A2J7PS47</accession>
<dbReference type="PANTHER" id="PTHR24351">
    <property type="entry name" value="RIBOSOMAL PROTEIN S6 KINASE"/>
    <property type="match status" value="1"/>
</dbReference>
<evidence type="ECO:0000256" key="5">
    <source>
        <dbReference type="ARBA" id="ARBA00022840"/>
    </source>
</evidence>
<dbReference type="InterPro" id="IPR000719">
    <property type="entry name" value="Prot_kinase_dom"/>
</dbReference>
<dbReference type="Proteomes" id="UP000235965">
    <property type="component" value="Unassembled WGS sequence"/>
</dbReference>
<keyword evidence="4" id="KW-0418">Kinase</keyword>
<dbReference type="OrthoDB" id="63267at2759"/>
<comment type="caution">
    <text evidence="8">The sequence shown here is derived from an EMBL/GenBank/DDBJ whole genome shotgun (WGS) entry which is preliminary data.</text>
</comment>
<dbReference type="STRING" id="105785.A0A2J7PS47"/>
<evidence type="ECO:0000256" key="1">
    <source>
        <dbReference type="ARBA" id="ARBA00022527"/>
    </source>
</evidence>
<evidence type="ECO:0000256" key="2">
    <source>
        <dbReference type="ARBA" id="ARBA00022679"/>
    </source>
</evidence>
<dbReference type="EMBL" id="NEVH01021939">
    <property type="protein sequence ID" value="PNF19151.1"/>
    <property type="molecule type" value="Genomic_DNA"/>
</dbReference>
<dbReference type="PROSITE" id="PS50011">
    <property type="entry name" value="PROTEIN_KINASE_DOM"/>
    <property type="match status" value="1"/>
</dbReference>
<dbReference type="AlphaFoldDB" id="A0A2J7PS47"/>
<evidence type="ECO:0000256" key="3">
    <source>
        <dbReference type="ARBA" id="ARBA00022741"/>
    </source>
</evidence>
<evidence type="ECO:0000256" key="4">
    <source>
        <dbReference type="ARBA" id="ARBA00022777"/>
    </source>
</evidence>
<dbReference type="InParanoid" id="A0A2J7PS47"/>
<evidence type="ECO:0000259" key="7">
    <source>
        <dbReference type="PROSITE" id="PS50011"/>
    </source>
</evidence>
<reference evidence="8 9" key="1">
    <citation type="submission" date="2017-12" db="EMBL/GenBank/DDBJ databases">
        <title>Hemimetabolous genomes reveal molecular basis of termite eusociality.</title>
        <authorList>
            <person name="Harrison M.C."/>
            <person name="Jongepier E."/>
            <person name="Robertson H.M."/>
            <person name="Arning N."/>
            <person name="Bitard-Feildel T."/>
            <person name="Chao H."/>
            <person name="Childers C.P."/>
            <person name="Dinh H."/>
            <person name="Doddapaneni H."/>
            <person name="Dugan S."/>
            <person name="Gowin J."/>
            <person name="Greiner C."/>
            <person name="Han Y."/>
            <person name="Hu H."/>
            <person name="Hughes D.S.T."/>
            <person name="Huylmans A.-K."/>
            <person name="Kemena C."/>
            <person name="Kremer L.P.M."/>
            <person name="Lee S.L."/>
            <person name="Lopez-Ezquerra A."/>
            <person name="Mallet L."/>
            <person name="Monroy-Kuhn J.M."/>
            <person name="Moser A."/>
            <person name="Murali S.C."/>
            <person name="Muzny D.M."/>
            <person name="Otani S."/>
            <person name="Piulachs M.-D."/>
            <person name="Poelchau M."/>
            <person name="Qu J."/>
            <person name="Schaub F."/>
            <person name="Wada-Katsumata A."/>
            <person name="Worley K.C."/>
            <person name="Xie Q."/>
            <person name="Ylla G."/>
            <person name="Poulsen M."/>
            <person name="Gibbs R.A."/>
            <person name="Schal C."/>
            <person name="Richards S."/>
            <person name="Belles X."/>
            <person name="Korb J."/>
            <person name="Bornberg-Bauer E."/>
        </authorList>
    </citation>
    <scope>NUCLEOTIDE SEQUENCE [LARGE SCALE GENOMIC DNA]</scope>
    <source>
        <tissue evidence="8">Whole body</tissue>
    </source>
</reference>
<dbReference type="GO" id="GO:0004674">
    <property type="term" value="F:protein serine/threonine kinase activity"/>
    <property type="evidence" value="ECO:0007669"/>
    <property type="project" value="UniProtKB-KW"/>
</dbReference>
<name>A0A2J7PS47_9NEOP</name>
<dbReference type="InterPro" id="IPR017441">
    <property type="entry name" value="Protein_kinase_ATP_BS"/>
</dbReference>
<sequence>MPLRDGGSSLGGLRPTSFGIRLLGKLPSTFLASSFEFGDVYNTCHKAHGSNPASRKNCDVLSVLGAGAFGKVFLVRKTDGADSGHLYAMKRLSKACIVETEKIVEYTKTERQLLEEVRCSPFLIEMHYAFQTSEKLHLILALDWTCRCKWGDNYLLPWLPRSPDLTQCDFFLWGFVNDNIYVPPLPKSIHELHDWITHALQAITAHMLHRVWDDFDYRADVCSVPQGAHTEDYVCEGDLFAHFCIRQQFPEKEVRFYVGEVVLALE</sequence>
<dbReference type="Gene3D" id="3.30.200.20">
    <property type="entry name" value="Phosphorylase Kinase, domain 1"/>
    <property type="match status" value="1"/>
</dbReference>
<evidence type="ECO:0000256" key="6">
    <source>
        <dbReference type="PROSITE-ProRule" id="PRU10141"/>
    </source>
</evidence>
<evidence type="ECO:0000313" key="9">
    <source>
        <dbReference type="Proteomes" id="UP000235965"/>
    </source>
</evidence>
<organism evidence="8 9">
    <name type="scientific">Cryptotermes secundus</name>
    <dbReference type="NCBI Taxonomy" id="105785"/>
    <lineage>
        <taxon>Eukaryota</taxon>
        <taxon>Metazoa</taxon>
        <taxon>Ecdysozoa</taxon>
        <taxon>Arthropoda</taxon>
        <taxon>Hexapoda</taxon>
        <taxon>Insecta</taxon>
        <taxon>Pterygota</taxon>
        <taxon>Neoptera</taxon>
        <taxon>Polyneoptera</taxon>
        <taxon>Dictyoptera</taxon>
        <taxon>Blattodea</taxon>
        <taxon>Blattoidea</taxon>
        <taxon>Termitoidae</taxon>
        <taxon>Kalotermitidae</taxon>
        <taxon>Cryptotermitinae</taxon>
        <taxon>Cryptotermes</taxon>
    </lineage>
</organism>
<gene>
    <name evidence="8" type="ORF">B7P43_G09804</name>
</gene>
<dbReference type="SUPFAM" id="SSF56112">
    <property type="entry name" value="Protein kinase-like (PK-like)"/>
    <property type="match status" value="1"/>
</dbReference>
<keyword evidence="3 6" id="KW-0547">Nucleotide-binding</keyword>
<dbReference type="InterPro" id="IPR011009">
    <property type="entry name" value="Kinase-like_dom_sf"/>
</dbReference>
<feature type="binding site" evidence="6">
    <location>
        <position position="90"/>
    </location>
    <ligand>
        <name>ATP</name>
        <dbReference type="ChEBI" id="CHEBI:30616"/>
    </ligand>
</feature>
<feature type="domain" description="Protein kinase" evidence="7">
    <location>
        <begin position="58"/>
        <end position="266"/>
    </location>
</feature>
<evidence type="ECO:0000313" key="8">
    <source>
        <dbReference type="EMBL" id="PNF19151.1"/>
    </source>
</evidence>
<keyword evidence="9" id="KW-1185">Reference proteome</keyword>